<dbReference type="PANTHER" id="PTHR43637:SF1">
    <property type="entry name" value="UPF0273 PROTEIN TM_0370"/>
    <property type="match status" value="1"/>
</dbReference>
<keyword evidence="1" id="KW-0547">Nucleotide-binding</keyword>
<gene>
    <name evidence="4" type="ordered locus">Cmaq_1291</name>
</gene>
<evidence type="ECO:0000313" key="5">
    <source>
        <dbReference type="Proteomes" id="UP000001137"/>
    </source>
</evidence>
<dbReference type="PRINTS" id="PR01874">
    <property type="entry name" value="DNAREPAIRADA"/>
</dbReference>
<protein>
    <submittedName>
        <fullName evidence="4">Putative circadian clock protein, KaiC</fullName>
    </submittedName>
</protein>
<sequence>MPIPNHYTKRNNSLNTMQHLNIHQGGLALMLYYDIEPTGIPGLDEVIGGGLIRGRTYLVTGETGVGKTLFSLSFLINGYRLGEPGIYVSVDETYEQFVNGALRFGWDINALTRTGFFRVLVPEMDILDTIREKDPSVVARMMVESIAEYAASIGAKRLVIDPIAPLVAMEKDVQVLREYIRELVMGIERKIQATSLITTEVPAGSRAISRYGVEEFLATGVFILGLARTNDGFKRYLFIRKMRWQPIQPAVYEFTIESGMGVVVKGPLKGVYIPYMSQAPIVLEEEV</sequence>
<dbReference type="STRING" id="397948.Cmaq_1291"/>
<dbReference type="Proteomes" id="UP000001137">
    <property type="component" value="Chromosome"/>
</dbReference>
<dbReference type="InterPro" id="IPR027417">
    <property type="entry name" value="P-loop_NTPase"/>
</dbReference>
<dbReference type="Pfam" id="PF06745">
    <property type="entry name" value="ATPase"/>
    <property type="match status" value="1"/>
</dbReference>
<dbReference type="PROSITE" id="PS51146">
    <property type="entry name" value="KAIC"/>
    <property type="match status" value="1"/>
</dbReference>
<keyword evidence="5" id="KW-1185">Reference proteome</keyword>
<reference evidence="4 5" key="1">
    <citation type="submission" date="2007-10" db="EMBL/GenBank/DDBJ databases">
        <title>Complete sequence of Caldivirga maquilingensis IC-167.</title>
        <authorList>
            <consortium name="US DOE Joint Genome Institute"/>
            <person name="Copeland A."/>
            <person name="Lucas S."/>
            <person name="Lapidus A."/>
            <person name="Barry K."/>
            <person name="Glavina del Rio T."/>
            <person name="Dalin E."/>
            <person name="Tice H."/>
            <person name="Pitluck S."/>
            <person name="Saunders E."/>
            <person name="Brettin T."/>
            <person name="Bruce D."/>
            <person name="Detter J.C."/>
            <person name="Han C."/>
            <person name="Schmutz J."/>
            <person name="Larimer F."/>
            <person name="Land M."/>
            <person name="Hauser L."/>
            <person name="Kyrpides N."/>
            <person name="Ivanova N."/>
            <person name="Biddle J.F."/>
            <person name="Zhang Z."/>
            <person name="Fitz-Gibbon S.T."/>
            <person name="Lowe T.M."/>
            <person name="Saltikov C."/>
            <person name="House C.H."/>
            <person name="Richardson P."/>
        </authorList>
    </citation>
    <scope>NUCLEOTIDE SEQUENCE [LARGE SCALE GENOMIC DNA]</scope>
    <source>
        <strain evidence="5">ATCC 700844 / DSM 13496 / JCM 10307 / IC-167</strain>
    </source>
</reference>
<accession>A8M8P9</accession>
<dbReference type="InterPro" id="IPR010624">
    <property type="entry name" value="KaiC_dom"/>
</dbReference>
<name>A8M8P9_CALMQ</name>
<dbReference type="PROSITE" id="PS00675">
    <property type="entry name" value="SIGMA54_INTERACT_1"/>
    <property type="match status" value="1"/>
</dbReference>
<dbReference type="InterPro" id="IPR014774">
    <property type="entry name" value="KaiC-like_dom"/>
</dbReference>
<dbReference type="AlphaFoldDB" id="A8M8P9"/>
<evidence type="ECO:0000256" key="1">
    <source>
        <dbReference type="ARBA" id="ARBA00022741"/>
    </source>
</evidence>
<evidence type="ECO:0000313" key="4">
    <source>
        <dbReference type="EMBL" id="ABW02118.1"/>
    </source>
</evidence>
<evidence type="ECO:0000256" key="2">
    <source>
        <dbReference type="ARBA" id="ARBA00022840"/>
    </source>
</evidence>
<dbReference type="HOGENOM" id="CLU_023669_0_0_2"/>
<dbReference type="SUPFAM" id="SSF52540">
    <property type="entry name" value="P-loop containing nucleoside triphosphate hydrolases"/>
    <property type="match status" value="1"/>
</dbReference>
<organism evidence="4 5">
    <name type="scientific">Caldivirga maquilingensis (strain ATCC 700844 / DSM 13496 / JCM 10307 / IC-167)</name>
    <dbReference type="NCBI Taxonomy" id="397948"/>
    <lineage>
        <taxon>Archaea</taxon>
        <taxon>Thermoproteota</taxon>
        <taxon>Thermoprotei</taxon>
        <taxon>Thermoproteales</taxon>
        <taxon>Thermoproteaceae</taxon>
        <taxon>Caldivirga</taxon>
    </lineage>
</organism>
<dbReference type="EMBL" id="CP000852">
    <property type="protein sequence ID" value="ABW02118.1"/>
    <property type="molecule type" value="Genomic_DNA"/>
</dbReference>
<dbReference type="eggNOG" id="arCOG01171">
    <property type="taxonomic scope" value="Archaea"/>
</dbReference>
<evidence type="ECO:0000259" key="3">
    <source>
        <dbReference type="PROSITE" id="PS51146"/>
    </source>
</evidence>
<dbReference type="KEGG" id="cma:Cmaq_1291"/>
<dbReference type="InterPro" id="IPR025662">
    <property type="entry name" value="Sigma_54_int_dom_ATP-bd_1"/>
</dbReference>
<dbReference type="GO" id="GO:0005524">
    <property type="term" value="F:ATP binding"/>
    <property type="evidence" value="ECO:0007669"/>
    <property type="project" value="UniProtKB-KW"/>
</dbReference>
<proteinExistence type="predicted"/>
<keyword evidence="2" id="KW-0067">ATP-binding</keyword>
<dbReference type="Gene3D" id="3.40.50.300">
    <property type="entry name" value="P-loop containing nucleotide triphosphate hydrolases"/>
    <property type="match status" value="1"/>
</dbReference>
<dbReference type="PANTHER" id="PTHR43637">
    <property type="entry name" value="UPF0273 PROTEIN TM_0370"/>
    <property type="match status" value="1"/>
</dbReference>
<feature type="domain" description="KaiC" evidence="3">
    <location>
        <begin position="34"/>
        <end position="279"/>
    </location>
</feature>